<dbReference type="AlphaFoldDB" id="U2JN09"/>
<proteinExistence type="predicted"/>
<protein>
    <submittedName>
        <fullName evidence="1">Uncharacterized protein</fullName>
    </submittedName>
</protein>
<dbReference type="HOGENOM" id="CLU_2344921_0_0_9"/>
<dbReference type="STRING" id="411473.RUMCAL_03268"/>
<organism evidence="1 2">
    <name type="scientific">Ruminococcus callidus ATCC 27760</name>
    <dbReference type="NCBI Taxonomy" id="411473"/>
    <lineage>
        <taxon>Bacteria</taxon>
        <taxon>Bacillati</taxon>
        <taxon>Bacillota</taxon>
        <taxon>Clostridia</taxon>
        <taxon>Eubacteriales</taxon>
        <taxon>Oscillospiraceae</taxon>
        <taxon>Ruminococcus</taxon>
    </lineage>
</organism>
<reference evidence="1 2" key="1">
    <citation type="submission" date="2013-07" db="EMBL/GenBank/DDBJ databases">
        <authorList>
            <person name="Weinstock G."/>
            <person name="Sodergren E."/>
            <person name="Wylie T."/>
            <person name="Fulton L."/>
            <person name="Fulton R."/>
            <person name="Fronick C."/>
            <person name="O'Laughlin M."/>
            <person name="Godfrey J."/>
            <person name="Miner T."/>
            <person name="Herter B."/>
            <person name="Appelbaum E."/>
            <person name="Cordes M."/>
            <person name="Lek S."/>
            <person name="Wollam A."/>
            <person name="Pepin K.H."/>
            <person name="Palsikar V.B."/>
            <person name="Mitreva M."/>
            <person name="Wilson R.K."/>
        </authorList>
    </citation>
    <scope>NUCLEOTIDE SEQUENCE [LARGE SCALE GENOMIC DNA]</scope>
    <source>
        <strain evidence="1 2">ATCC 27760</strain>
    </source>
</reference>
<accession>U2JN09</accession>
<evidence type="ECO:0000313" key="2">
    <source>
        <dbReference type="Proteomes" id="UP000016662"/>
    </source>
</evidence>
<keyword evidence="2" id="KW-1185">Reference proteome</keyword>
<dbReference type="Proteomes" id="UP000016662">
    <property type="component" value="Unassembled WGS sequence"/>
</dbReference>
<name>U2JN09_9FIRM</name>
<dbReference type="EMBL" id="AWVF01000437">
    <property type="protein sequence ID" value="ERJ87631.1"/>
    <property type="molecule type" value="Genomic_DNA"/>
</dbReference>
<comment type="caution">
    <text evidence="1">The sequence shown here is derived from an EMBL/GenBank/DDBJ whole genome shotgun (WGS) entry which is preliminary data.</text>
</comment>
<evidence type="ECO:0000313" key="1">
    <source>
        <dbReference type="EMBL" id="ERJ87631.1"/>
    </source>
</evidence>
<gene>
    <name evidence="1" type="ORF">RUMCAL_03268</name>
</gene>
<sequence length="97" mass="11229">MHAFLKKIDDTKYETDVYNCFRLKRKPSAILPAAFSMGSHPKSAQNPLQTSIIYAIIEGYIRQNAGHGNPVNRIRINRKEVFSLWTQVHFRFHSPIT</sequence>